<evidence type="ECO:0000256" key="2">
    <source>
        <dbReference type="ARBA" id="ARBA00022801"/>
    </source>
</evidence>
<protein>
    <recommendedName>
        <fullName evidence="5">D-alanyl-D-alanine carboxypeptidase/D-alanyl-D-alanine-endopeptidase</fullName>
    </recommendedName>
</protein>
<evidence type="ECO:0000313" key="4">
    <source>
        <dbReference type="Proteomes" id="UP000443582"/>
    </source>
</evidence>
<dbReference type="Gene3D" id="3.50.80.20">
    <property type="entry name" value="D-Ala-D-Ala carboxypeptidase C, peptidase S13"/>
    <property type="match status" value="1"/>
</dbReference>
<reference evidence="4" key="1">
    <citation type="journal article" date="2019" name="Int. J. Syst. Evol. Microbiol.">
        <title>Halobacteriovorax valvorus sp. nov., a novel prokaryotic predator isolated from coastal seawater of China.</title>
        <authorList>
            <person name="Chen M.-X."/>
        </authorList>
    </citation>
    <scope>NUCLEOTIDE SEQUENCE [LARGE SCALE GENOMIC DNA]</scope>
    <source>
        <strain evidence="4">BL9</strain>
    </source>
</reference>
<keyword evidence="2" id="KW-0378">Hydrolase</keyword>
<name>A0ABY0ICW8_9BACT</name>
<dbReference type="InterPro" id="IPR000667">
    <property type="entry name" value="Peptidase_S13"/>
</dbReference>
<dbReference type="InterPro" id="IPR012338">
    <property type="entry name" value="Beta-lactam/transpept-like"/>
</dbReference>
<organism evidence="3 4">
    <name type="scientific">Halobacteriovorax vibrionivorans</name>
    <dbReference type="NCBI Taxonomy" id="2152716"/>
    <lineage>
        <taxon>Bacteria</taxon>
        <taxon>Pseudomonadati</taxon>
        <taxon>Bdellovibrionota</taxon>
        <taxon>Bacteriovoracia</taxon>
        <taxon>Bacteriovoracales</taxon>
        <taxon>Halobacteriovoraceae</taxon>
        <taxon>Halobacteriovorax</taxon>
    </lineage>
</organism>
<comment type="similarity">
    <text evidence="1">Belongs to the peptidase S13 family.</text>
</comment>
<dbReference type="PANTHER" id="PTHR30023:SF0">
    <property type="entry name" value="PENICILLIN-SENSITIVE CARBOXYPEPTIDASE A"/>
    <property type="match status" value="1"/>
</dbReference>
<dbReference type="PANTHER" id="PTHR30023">
    <property type="entry name" value="D-ALANYL-D-ALANINE CARBOXYPEPTIDASE"/>
    <property type="match status" value="1"/>
</dbReference>
<comment type="caution">
    <text evidence="3">The sequence shown here is derived from an EMBL/GenBank/DDBJ whole genome shotgun (WGS) entry which is preliminary data.</text>
</comment>
<gene>
    <name evidence="3" type="ORF">DAY19_12520</name>
</gene>
<dbReference type="Proteomes" id="UP000443582">
    <property type="component" value="Unassembled WGS sequence"/>
</dbReference>
<dbReference type="EMBL" id="QDKL01000003">
    <property type="protein sequence ID" value="RZF20804.1"/>
    <property type="molecule type" value="Genomic_DNA"/>
</dbReference>
<dbReference type="SUPFAM" id="SSF56601">
    <property type="entry name" value="beta-lactamase/transpeptidase-like"/>
    <property type="match status" value="1"/>
</dbReference>
<dbReference type="Gene3D" id="3.40.710.10">
    <property type="entry name" value="DD-peptidase/beta-lactamase superfamily"/>
    <property type="match status" value="1"/>
</dbReference>
<proteinExistence type="inferred from homology"/>
<sequence>MNSFKLISIFLFAISVNANIHNEIANKWLELSKEFGLDSKEHGFCYLYNGEIYGKTAHLKARLASTSKPLTSLMALKTQGPNYEHQTEVISDGRNIHLIGSDDGMFNEDKIFYLIGRLNALGITELDNLSFDNYTPIFAIALYSRMSMSEAWYSKEYNIEQLEEYFNLDTNKDIQSRLRRFLKNTPSEILNDLGISSRYSDYKMSTKRVFYSTRIPLIDYNYNFTLTAPKLLTYLKYQNSVSHNWLADITYRSFGARSYGDWFLENLAEESFGNDYYQKRIGFKDQEPHALLYTGSGLDSKINDERVDNYATCAIIVKAYEQLELELADYGKGLSDILPVAGVDIGTLANRLNARRNLGSIMAKTGTLMNTKSLAGKLKTKSGDIFFGFFHHVYKANGSEQYNAKIVQDLMTEYLIEEFGGAKPLIYKRPKQFFPLKLSEAVLLE</sequence>
<evidence type="ECO:0000256" key="1">
    <source>
        <dbReference type="ARBA" id="ARBA00006096"/>
    </source>
</evidence>
<accession>A0ABY0ICW8</accession>
<dbReference type="RefSeq" id="WP_115362981.1">
    <property type="nucleotide sequence ID" value="NZ_QDKL01000003.1"/>
</dbReference>
<evidence type="ECO:0000313" key="3">
    <source>
        <dbReference type="EMBL" id="RZF20804.1"/>
    </source>
</evidence>
<keyword evidence="4" id="KW-1185">Reference proteome</keyword>
<dbReference type="Pfam" id="PF02113">
    <property type="entry name" value="Peptidase_S13"/>
    <property type="match status" value="2"/>
</dbReference>
<evidence type="ECO:0008006" key="5">
    <source>
        <dbReference type="Google" id="ProtNLM"/>
    </source>
</evidence>